<organism evidence="1 2">
    <name type="scientific">Candidatus Curtissbacteria bacterium GW2011_GWA1_41_11</name>
    <dbReference type="NCBI Taxonomy" id="1618409"/>
    <lineage>
        <taxon>Bacteria</taxon>
        <taxon>Candidatus Curtissiibacteriota</taxon>
    </lineage>
</organism>
<accession>A0A0G0XI28</accession>
<dbReference type="AlphaFoldDB" id="A0A0G0XI28"/>
<name>A0A0G0XI28_9BACT</name>
<dbReference type="Proteomes" id="UP000034854">
    <property type="component" value="Unassembled WGS sequence"/>
</dbReference>
<protein>
    <submittedName>
        <fullName evidence="1">Uncharacterized protein</fullName>
    </submittedName>
</protein>
<dbReference type="EMBL" id="LCAG01000005">
    <property type="protein sequence ID" value="KKR87342.1"/>
    <property type="molecule type" value="Genomic_DNA"/>
</dbReference>
<evidence type="ECO:0000313" key="2">
    <source>
        <dbReference type="Proteomes" id="UP000034854"/>
    </source>
</evidence>
<comment type="caution">
    <text evidence="1">The sequence shown here is derived from an EMBL/GenBank/DDBJ whole genome shotgun (WGS) entry which is preliminary data.</text>
</comment>
<proteinExistence type="predicted"/>
<evidence type="ECO:0000313" key="1">
    <source>
        <dbReference type="EMBL" id="KKR87342.1"/>
    </source>
</evidence>
<reference evidence="1 2" key="1">
    <citation type="journal article" date="2015" name="Nature">
        <title>rRNA introns, odd ribosomes, and small enigmatic genomes across a large radiation of phyla.</title>
        <authorList>
            <person name="Brown C.T."/>
            <person name="Hug L.A."/>
            <person name="Thomas B.C."/>
            <person name="Sharon I."/>
            <person name="Castelle C.J."/>
            <person name="Singh A."/>
            <person name="Wilkins M.J."/>
            <person name="Williams K.H."/>
            <person name="Banfield J.F."/>
        </authorList>
    </citation>
    <scope>NUCLEOTIDE SEQUENCE [LARGE SCALE GENOMIC DNA]</scope>
</reference>
<gene>
    <name evidence="1" type="ORF">UU34_C0005G0016</name>
</gene>
<sequence length="127" mass="14452">MNRLRWQGVIIKESLNNQSVFGEVKIVGTKEAQLESEGERGMFHFLSVEVEDNKLENVLEKLKKSLRPSWYVHLVKGNVLHVAFLGKVMTAHTDNASEFESIRIHALSKGIHADQLPLEHLLAHPFD</sequence>